<evidence type="ECO:0000313" key="2">
    <source>
        <dbReference type="EMBL" id="RCI02469.1"/>
    </source>
</evidence>
<dbReference type="OrthoDB" id="2238444at2759"/>
<sequence length="180" mass="20960">TMISNSSDLFVSKTSKEDATTIQRLQEFNERTTEDLIQERNRNQIEKEELIKEQKRLSFQITDKKYIEQENIEPPKRTLTRGMRKQMESANGAPTKTTTQKKRVLSTKKAKGKATKQVNYKDEIDELVSDEQDSQYLPKKRRKELSGGEPKFLSDLEGSEKQIVVSIPEAKRNTHLWNKE</sequence>
<feature type="compositionally biased region" description="Acidic residues" evidence="1">
    <location>
        <begin position="123"/>
        <end position="133"/>
    </location>
</feature>
<organism evidence="2 3">
    <name type="scientific">Rhizopus stolonifer</name>
    <name type="common">Rhizopus nigricans</name>
    <dbReference type="NCBI Taxonomy" id="4846"/>
    <lineage>
        <taxon>Eukaryota</taxon>
        <taxon>Fungi</taxon>
        <taxon>Fungi incertae sedis</taxon>
        <taxon>Mucoromycota</taxon>
        <taxon>Mucoromycotina</taxon>
        <taxon>Mucoromycetes</taxon>
        <taxon>Mucorales</taxon>
        <taxon>Mucorineae</taxon>
        <taxon>Rhizopodaceae</taxon>
        <taxon>Rhizopus</taxon>
    </lineage>
</organism>
<accession>A0A367KJY4</accession>
<dbReference type="EMBL" id="PJQM01001380">
    <property type="protein sequence ID" value="RCI02469.1"/>
    <property type="molecule type" value="Genomic_DNA"/>
</dbReference>
<feature type="region of interest" description="Disordered" evidence="1">
    <location>
        <begin position="72"/>
        <end position="160"/>
    </location>
</feature>
<feature type="compositionally biased region" description="Basic residues" evidence="1">
    <location>
        <begin position="99"/>
        <end position="114"/>
    </location>
</feature>
<name>A0A367KJY4_RHIST</name>
<reference evidence="2 3" key="1">
    <citation type="journal article" date="2018" name="G3 (Bethesda)">
        <title>Phylogenetic and Phylogenomic Definition of Rhizopus Species.</title>
        <authorList>
            <person name="Gryganskyi A.P."/>
            <person name="Golan J."/>
            <person name="Dolatabadi S."/>
            <person name="Mondo S."/>
            <person name="Robb S."/>
            <person name="Idnurm A."/>
            <person name="Muszewska A."/>
            <person name="Steczkiewicz K."/>
            <person name="Masonjones S."/>
            <person name="Liao H.L."/>
            <person name="Gajdeczka M.T."/>
            <person name="Anike F."/>
            <person name="Vuek A."/>
            <person name="Anishchenko I.M."/>
            <person name="Voigt K."/>
            <person name="de Hoog G.S."/>
            <person name="Smith M.E."/>
            <person name="Heitman J."/>
            <person name="Vilgalys R."/>
            <person name="Stajich J.E."/>
        </authorList>
    </citation>
    <scope>NUCLEOTIDE SEQUENCE [LARGE SCALE GENOMIC DNA]</scope>
    <source>
        <strain evidence="2 3">LSU 92-RS-03</strain>
    </source>
</reference>
<dbReference type="Proteomes" id="UP000253551">
    <property type="component" value="Unassembled WGS sequence"/>
</dbReference>
<evidence type="ECO:0000313" key="3">
    <source>
        <dbReference type="Proteomes" id="UP000253551"/>
    </source>
</evidence>
<evidence type="ECO:0000256" key="1">
    <source>
        <dbReference type="SAM" id="MobiDB-lite"/>
    </source>
</evidence>
<protein>
    <submittedName>
        <fullName evidence="2">Uncharacterized protein</fullName>
    </submittedName>
</protein>
<comment type="caution">
    <text evidence="2">The sequence shown here is derived from an EMBL/GenBank/DDBJ whole genome shotgun (WGS) entry which is preliminary data.</text>
</comment>
<gene>
    <name evidence="2" type="ORF">CU098_000775</name>
</gene>
<feature type="non-terminal residue" evidence="2">
    <location>
        <position position="1"/>
    </location>
</feature>
<dbReference type="AlphaFoldDB" id="A0A367KJY4"/>
<keyword evidence="3" id="KW-1185">Reference proteome</keyword>
<proteinExistence type="predicted"/>
<feature type="compositionally biased region" description="Polar residues" evidence="1">
    <location>
        <begin position="88"/>
        <end position="98"/>
    </location>
</feature>